<feature type="transmembrane region" description="Helical" evidence="1">
    <location>
        <begin position="196"/>
        <end position="218"/>
    </location>
</feature>
<dbReference type="InterPro" id="IPR025291">
    <property type="entry name" value="DUF4153"/>
</dbReference>
<feature type="transmembrane region" description="Helical" evidence="1">
    <location>
        <begin position="30"/>
        <end position="54"/>
    </location>
</feature>
<feature type="transmembrane region" description="Helical" evidence="1">
    <location>
        <begin position="83"/>
        <end position="103"/>
    </location>
</feature>
<dbReference type="EMBL" id="JAFLCK010000040">
    <property type="protein sequence ID" value="MBN8662494.1"/>
    <property type="molecule type" value="Genomic_DNA"/>
</dbReference>
<protein>
    <submittedName>
        <fullName evidence="2">DUF4173 domain-containing protein</fullName>
    </submittedName>
</protein>
<accession>A0A8J7P9X7</accession>
<dbReference type="Proteomes" id="UP000664277">
    <property type="component" value="Unassembled WGS sequence"/>
</dbReference>
<dbReference type="Pfam" id="PF13687">
    <property type="entry name" value="DUF4153"/>
    <property type="match status" value="1"/>
</dbReference>
<evidence type="ECO:0000313" key="3">
    <source>
        <dbReference type="Proteomes" id="UP000664277"/>
    </source>
</evidence>
<dbReference type="AlphaFoldDB" id="A0A8J7P9X7"/>
<sequence>MPISLTILLASLALGGLARALLDDSITHGAPLGLGMTLIVMLNTSAAILSLLLIRKENKRALLFFIPAALASTGLSLNDSPWLRALDIAAISISTAFGVYASISKEPMLSGVMKTIQNYSSGAIAPLLAAIELVSENIAKRTLMNDEASRIFGFIMKGSFIATPFLLVFTALLCSADAAFAKHLGDFIKLFDLPKLLELSVTTSILSAMVGGLLWSVAQWTAQSEPNLASTASEASTPSTNGLERNSLEISSTEIASAENAGSESASRRSNSQDLTPATTGIKIALPEMATALTLLNLLFGAFVCVQIKYLFGGAHLVQITSGLTFAEYARRGFFELCTVSVLMLPLLLSADAVCPRASKKAKIVFNTLVSSTVLLLLTIVASAIERMQLYSREYGMSELRFFTTAFMLYLATIFLAYLASVIRAQRRIFVPATYALGLISISALHMVNPEYIISKSNMSRPADKIDVGYVLSLSCDGLPPIVDELPRLPEAERKHTASQLLARLNGAWKIDWRAFNLSRMTAYIKVKEAEPQLRKYAGTANALQASNLTASNTSATASPATASTNK</sequence>
<organism evidence="2 3">
    <name type="scientific">Candidatus Obscuribacter phosphatis</name>
    <dbReference type="NCBI Taxonomy" id="1906157"/>
    <lineage>
        <taxon>Bacteria</taxon>
        <taxon>Bacillati</taxon>
        <taxon>Candidatus Melainabacteria</taxon>
        <taxon>Candidatus Obscuribacterales</taxon>
        <taxon>Candidatus Obscuribacteraceae</taxon>
        <taxon>Candidatus Obscuribacter</taxon>
    </lineage>
</organism>
<name>A0A8J7P9X7_9BACT</name>
<feature type="transmembrane region" description="Helical" evidence="1">
    <location>
        <begin position="333"/>
        <end position="352"/>
    </location>
</feature>
<proteinExistence type="predicted"/>
<keyword evidence="1" id="KW-0812">Transmembrane</keyword>
<reference evidence="2" key="1">
    <citation type="submission" date="2021-02" db="EMBL/GenBank/DDBJ databases">
        <title>Genome-Resolved Metagenomics of a Microbial Community Performing Photosynthetic Biological Nutrient Removal.</title>
        <authorList>
            <person name="Mcdaniel E.A."/>
        </authorList>
    </citation>
    <scope>NUCLEOTIDE SEQUENCE</scope>
    <source>
        <strain evidence="2">UWPOB_OBS1</strain>
    </source>
</reference>
<feature type="transmembrane region" description="Helical" evidence="1">
    <location>
        <begin position="406"/>
        <end position="423"/>
    </location>
</feature>
<feature type="transmembrane region" description="Helical" evidence="1">
    <location>
        <begin position="364"/>
        <end position="385"/>
    </location>
</feature>
<feature type="transmembrane region" description="Helical" evidence="1">
    <location>
        <begin position="289"/>
        <end position="312"/>
    </location>
</feature>
<evidence type="ECO:0000313" key="2">
    <source>
        <dbReference type="EMBL" id="MBN8662494.1"/>
    </source>
</evidence>
<evidence type="ECO:0000256" key="1">
    <source>
        <dbReference type="SAM" id="Phobius"/>
    </source>
</evidence>
<gene>
    <name evidence="2" type="ORF">J0M35_19150</name>
</gene>
<keyword evidence="1" id="KW-0472">Membrane</keyword>
<feature type="transmembrane region" description="Helical" evidence="1">
    <location>
        <begin position="154"/>
        <end position="175"/>
    </location>
</feature>
<keyword evidence="1" id="KW-1133">Transmembrane helix</keyword>
<comment type="caution">
    <text evidence="2">The sequence shown here is derived from an EMBL/GenBank/DDBJ whole genome shotgun (WGS) entry which is preliminary data.</text>
</comment>
<feature type="transmembrane region" description="Helical" evidence="1">
    <location>
        <begin position="429"/>
        <end position="448"/>
    </location>
</feature>
<feature type="transmembrane region" description="Helical" evidence="1">
    <location>
        <begin position="61"/>
        <end position="77"/>
    </location>
</feature>